<reference evidence="1 2" key="1">
    <citation type="submission" date="2018-11" db="EMBL/GenBank/DDBJ databases">
        <title>The first complete genome of Serratia liquefaciens isolated from metalophyte plant revel distinctness adaptive mechanisms in an extreme habitat.</title>
        <authorList>
            <person name="Caneschi W.L."/>
            <person name="Sanchez A.B."/>
            <person name="Felestrino E.B."/>
            <person name="Assis R.A.B."/>
            <person name="Lemes C.G.C."/>
            <person name="Cordeiro I.F."/>
            <person name="Fonseca N.P."/>
            <person name="Villa M."/>
            <person name="Vieira I.T."/>
            <person name="Moraes L.A."/>
            <person name="Kamino L.H.Y."/>
            <person name="do Carmo F."/>
            <person name="Garcia C.M."/>
            <person name="Almeida N.F."/>
            <person name="Silva R.S."/>
            <person name="Ferro J.A."/>
            <person name="Ferro M.I.T."/>
            <person name="Varani A.M."/>
            <person name="Ferreira R.M."/>
            <person name="dos Santos V.L."/>
            <person name="Silva U.C."/>
            <person name="Setubal J.C."/>
            <person name="Moreira L.M."/>
        </authorList>
    </citation>
    <scope>NUCLEOTIDE SEQUENCE [LARGE SCALE GENOMIC DNA]</scope>
    <source>
        <strain evidence="1 2">FG3</strain>
    </source>
</reference>
<dbReference type="AlphaFoldDB" id="A0A515CVC1"/>
<dbReference type="Proteomes" id="UP000317572">
    <property type="component" value="Chromosome"/>
</dbReference>
<dbReference type="EMBL" id="CP033893">
    <property type="protein sequence ID" value="QDL32114.1"/>
    <property type="molecule type" value="Genomic_DNA"/>
</dbReference>
<accession>A0A515CVC1</accession>
<gene>
    <name evidence="1" type="ORF">EGO53_10055</name>
</gene>
<organism evidence="1 2">
    <name type="scientific">Serratia liquefaciens</name>
    <dbReference type="NCBI Taxonomy" id="614"/>
    <lineage>
        <taxon>Bacteria</taxon>
        <taxon>Pseudomonadati</taxon>
        <taxon>Pseudomonadota</taxon>
        <taxon>Gammaproteobacteria</taxon>
        <taxon>Enterobacterales</taxon>
        <taxon>Yersiniaceae</taxon>
        <taxon>Serratia</taxon>
    </lineage>
</organism>
<sequence length="61" mass="7185">MVFLIKINKLLVLWPIMARFKGDCGLDTAQKTSSRKVRVPAQYVYFEGNFQTKARNMRKEF</sequence>
<protein>
    <submittedName>
        <fullName evidence="1">Uncharacterized protein</fullName>
    </submittedName>
</protein>
<name>A0A515CVC1_SERLI</name>
<evidence type="ECO:0000313" key="1">
    <source>
        <dbReference type="EMBL" id="QDL32114.1"/>
    </source>
</evidence>
<proteinExistence type="predicted"/>
<evidence type="ECO:0000313" key="2">
    <source>
        <dbReference type="Proteomes" id="UP000317572"/>
    </source>
</evidence>